<sequence length="91" mass="10841">MWFQCGVGAVSRNLHFRRSTTPFGYLRSHMYPYIPNRLPVSKTVGQEELKKLRHREAQRRYYAKKKMEMQLRLAQARANKAQNQNLTRNST</sequence>
<name>A0ABD0K377_9CAEN</name>
<keyword evidence="2" id="KW-1185">Reference proteome</keyword>
<comment type="caution">
    <text evidence="1">The sequence shown here is derived from an EMBL/GenBank/DDBJ whole genome shotgun (WGS) entry which is preliminary data.</text>
</comment>
<evidence type="ECO:0000313" key="1">
    <source>
        <dbReference type="EMBL" id="KAK7481300.1"/>
    </source>
</evidence>
<reference evidence="1 2" key="1">
    <citation type="journal article" date="2023" name="Sci. Data">
        <title>Genome assembly of the Korean intertidal mud-creeper Batillaria attramentaria.</title>
        <authorList>
            <person name="Patra A.K."/>
            <person name="Ho P.T."/>
            <person name="Jun S."/>
            <person name="Lee S.J."/>
            <person name="Kim Y."/>
            <person name="Won Y.J."/>
        </authorList>
    </citation>
    <scope>NUCLEOTIDE SEQUENCE [LARGE SCALE GENOMIC DNA]</scope>
    <source>
        <strain evidence="1">Wonlab-2016</strain>
    </source>
</reference>
<accession>A0ABD0K377</accession>
<protein>
    <submittedName>
        <fullName evidence="1">Uncharacterized protein</fullName>
    </submittedName>
</protein>
<proteinExistence type="predicted"/>
<dbReference type="Proteomes" id="UP001519460">
    <property type="component" value="Unassembled WGS sequence"/>
</dbReference>
<organism evidence="1 2">
    <name type="scientific">Batillaria attramentaria</name>
    <dbReference type="NCBI Taxonomy" id="370345"/>
    <lineage>
        <taxon>Eukaryota</taxon>
        <taxon>Metazoa</taxon>
        <taxon>Spiralia</taxon>
        <taxon>Lophotrochozoa</taxon>
        <taxon>Mollusca</taxon>
        <taxon>Gastropoda</taxon>
        <taxon>Caenogastropoda</taxon>
        <taxon>Sorbeoconcha</taxon>
        <taxon>Cerithioidea</taxon>
        <taxon>Batillariidae</taxon>
        <taxon>Batillaria</taxon>
    </lineage>
</organism>
<gene>
    <name evidence="1" type="ORF">BaRGS_00027560</name>
</gene>
<dbReference type="EMBL" id="JACVVK020000265">
    <property type="protein sequence ID" value="KAK7481300.1"/>
    <property type="molecule type" value="Genomic_DNA"/>
</dbReference>
<evidence type="ECO:0000313" key="2">
    <source>
        <dbReference type="Proteomes" id="UP001519460"/>
    </source>
</evidence>
<dbReference type="AlphaFoldDB" id="A0ABD0K377"/>